<dbReference type="Pfam" id="PF13671">
    <property type="entry name" value="AAA_33"/>
    <property type="match status" value="1"/>
</dbReference>
<name>A0A1I4E769_9HYPH</name>
<dbReference type="Gene3D" id="3.40.50.300">
    <property type="entry name" value="P-loop containing nucleotide triphosphate hydrolases"/>
    <property type="match status" value="1"/>
</dbReference>
<accession>A0A1I4E769</accession>
<dbReference type="PANTHER" id="PTHR37807">
    <property type="entry name" value="OS07G0160300 PROTEIN"/>
    <property type="match status" value="1"/>
</dbReference>
<evidence type="ECO:0000313" key="1">
    <source>
        <dbReference type="EMBL" id="SFL01674.1"/>
    </source>
</evidence>
<protein>
    <submittedName>
        <fullName evidence="1">Predicted kinase</fullName>
    </submittedName>
</protein>
<dbReference type="InterPro" id="IPR027417">
    <property type="entry name" value="P-loop_NTPase"/>
</dbReference>
<dbReference type="SUPFAM" id="SSF52540">
    <property type="entry name" value="P-loop containing nucleoside triphosphate hydrolases"/>
    <property type="match status" value="1"/>
</dbReference>
<evidence type="ECO:0000313" key="2">
    <source>
        <dbReference type="Proteomes" id="UP000199598"/>
    </source>
</evidence>
<keyword evidence="1" id="KW-0418">Kinase</keyword>
<proteinExistence type="predicted"/>
<keyword evidence="1" id="KW-0808">Transferase</keyword>
<dbReference type="GO" id="GO:0016301">
    <property type="term" value="F:kinase activity"/>
    <property type="evidence" value="ECO:0007669"/>
    <property type="project" value="UniProtKB-KW"/>
</dbReference>
<keyword evidence="2" id="KW-1185">Reference proteome</keyword>
<comment type="caution">
    <text evidence="1">The sequence shown here is derived from an EMBL/GenBank/DDBJ whole genome shotgun (WGS) entry which is preliminary data.</text>
</comment>
<gene>
    <name evidence="1" type="ORF">SAMN04488518_11429</name>
</gene>
<dbReference type="EMBL" id="FOSK01000014">
    <property type="protein sequence ID" value="SFL01674.1"/>
    <property type="molecule type" value="Genomic_DNA"/>
</dbReference>
<reference evidence="1 2" key="1">
    <citation type="submission" date="2016-10" db="EMBL/GenBank/DDBJ databases">
        <authorList>
            <person name="Varghese N."/>
            <person name="Submissions S."/>
        </authorList>
    </citation>
    <scope>NUCLEOTIDE SEQUENCE [LARGE SCALE GENOMIC DNA]</scope>
    <source>
        <strain evidence="1 2">DSM 16392</strain>
    </source>
</reference>
<sequence length="175" mass="19270">MAILFVLSGLPGVGKTTLAKALSPRLQAVHLRIDSLEAALKTSVLAISRAEDAGYVAAAAVAKDNLLLGNNVIADAVNPIEITRNIWLEAALGAKVKALNIEVICSDAAEHKTRVETRHNDISALSLPSWEDVQRRRYEPWKKHRLVVDTYEKPIEDNVEEVIEAFSQLVRYGSY</sequence>
<dbReference type="Proteomes" id="UP000199598">
    <property type="component" value="Unassembled WGS sequence"/>
</dbReference>
<organism evidence="1 2">
    <name type="scientific">Pseudovibrio ascidiaceicola</name>
    <dbReference type="NCBI Taxonomy" id="285279"/>
    <lineage>
        <taxon>Bacteria</taxon>
        <taxon>Pseudomonadati</taxon>
        <taxon>Pseudomonadota</taxon>
        <taxon>Alphaproteobacteria</taxon>
        <taxon>Hyphomicrobiales</taxon>
        <taxon>Stappiaceae</taxon>
        <taxon>Pseudovibrio</taxon>
    </lineage>
</organism>
<dbReference type="RefSeq" id="WP_093522901.1">
    <property type="nucleotide sequence ID" value="NZ_FOSK01000014.1"/>
</dbReference>
<dbReference type="PANTHER" id="PTHR37807:SF3">
    <property type="entry name" value="OS07G0160300 PROTEIN"/>
    <property type="match status" value="1"/>
</dbReference>